<feature type="region of interest" description="Disordered" evidence="1">
    <location>
        <begin position="37"/>
        <end position="66"/>
    </location>
</feature>
<keyword evidence="3" id="KW-1185">Reference proteome</keyword>
<organism evidence="2 3">
    <name type="scientific">Eumeta variegata</name>
    <name type="common">Bagworm moth</name>
    <name type="synonym">Eumeta japonica</name>
    <dbReference type="NCBI Taxonomy" id="151549"/>
    <lineage>
        <taxon>Eukaryota</taxon>
        <taxon>Metazoa</taxon>
        <taxon>Ecdysozoa</taxon>
        <taxon>Arthropoda</taxon>
        <taxon>Hexapoda</taxon>
        <taxon>Insecta</taxon>
        <taxon>Pterygota</taxon>
        <taxon>Neoptera</taxon>
        <taxon>Endopterygota</taxon>
        <taxon>Lepidoptera</taxon>
        <taxon>Glossata</taxon>
        <taxon>Ditrysia</taxon>
        <taxon>Tineoidea</taxon>
        <taxon>Psychidae</taxon>
        <taxon>Oiketicinae</taxon>
        <taxon>Eumeta</taxon>
    </lineage>
</organism>
<feature type="region of interest" description="Disordered" evidence="1">
    <location>
        <begin position="114"/>
        <end position="142"/>
    </location>
</feature>
<dbReference type="AlphaFoldDB" id="A0A4C1Z8Y5"/>
<evidence type="ECO:0000256" key="1">
    <source>
        <dbReference type="SAM" id="MobiDB-lite"/>
    </source>
</evidence>
<protein>
    <submittedName>
        <fullName evidence="2">Uncharacterized protein</fullName>
    </submittedName>
</protein>
<feature type="compositionally biased region" description="Polar residues" evidence="1">
    <location>
        <begin position="125"/>
        <end position="138"/>
    </location>
</feature>
<dbReference type="EMBL" id="BGZK01001605">
    <property type="protein sequence ID" value="GBP83117.1"/>
    <property type="molecule type" value="Genomic_DNA"/>
</dbReference>
<sequence>MTTALVIRYATTVPALTKVLKIRPALLCYFCPDSPPSPRDKNAKHANSPRTDRPGRRSGATSSGSGDAGGMKLFYVRSLVFRPRASDRAAETKTVHAARARDLRYCLHYAGRPDGETDPPIAPSHRSNFPNGGRSSSAGRCRDMEKKKYATCTERHNSAQFVTSVPYCYFIPTVPFVDVPSTRELTFERF</sequence>
<evidence type="ECO:0000313" key="2">
    <source>
        <dbReference type="EMBL" id="GBP83117.1"/>
    </source>
</evidence>
<accession>A0A4C1Z8Y5</accession>
<dbReference type="Proteomes" id="UP000299102">
    <property type="component" value="Unassembled WGS sequence"/>
</dbReference>
<evidence type="ECO:0000313" key="3">
    <source>
        <dbReference type="Proteomes" id="UP000299102"/>
    </source>
</evidence>
<reference evidence="2 3" key="1">
    <citation type="journal article" date="2019" name="Commun. Biol.">
        <title>The bagworm genome reveals a unique fibroin gene that provides high tensile strength.</title>
        <authorList>
            <person name="Kono N."/>
            <person name="Nakamura H."/>
            <person name="Ohtoshi R."/>
            <person name="Tomita M."/>
            <person name="Numata K."/>
            <person name="Arakawa K."/>
        </authorList>
    </citation>
    <scope>NUCLEOTIDE SEQUENCE [LARGE SCALE GENOMIC DNA]</scope>
</reference>
<gene>
    <name evidence="2" type="ORF">EVAR_61277_1</name>
</gene>
<proteinExistence type="predicted"/>
<comment type="caution">
    <text evidence="2">The sequence shown here is derived from an EMBL/GenBank/DDBJ whole genome shotgun (WGS) entry which is preliminary data.</text>
</comment>
<name>A0A4C1Z8Y5_EUMVA</name>